<proteinExistence type="predicted"/>
<sequence>MRRRDGKMPVPRQTSRPMANDIQPAFPFPVPRMNSMTAAEAAKWYRVTVPQIAAVLEGRPHYETAFDHAWDLKSRLRLVAALALYDQELVGEFLAAFPLPLKAVLLGQPDMDALMNLPDGEYVMPVPVPEDEALARLLVISPTESRAFPGTVGEAIGLELWDGRQSWVMTEEGWAPKPADGTGGGDA</sequence>
<protein>
    <submittedName>
        <fullName evidence="2">Uncharacterized protein</fullName>
    </submittedName>
</protein>
<feature type="region of interest" description="Disordered" evidence="1">
    <location>
        <begin position="1"/>
        <end position="22"/>
    </location>
</feature>
<comment type="caution">
    <text evidence="2">The sequence shown here is derived from an EMBL/GenBank/DDBJ whole genome shotgun (WGS) entry which is preliminary data.</text>
</comment>
<evidence type="ECO:0000256" key="1">
    <source>
        <dbReference type="SAM" id="MobiDB-lite"/>
    </source>
</evidence>
<dbReference type="Proteomes" id="UP000267464">
    <property type="component" value="Unassembled WGS sequence"/>
</dbReference>
<evidence type="ECO:0000313" key="2">
    <source>
        <dbReference type="EMBL" id="RQP25180.1"/>
    </source>
</evidence>
<evidence type="ECO:0000313" key="3">
    <source>
        <dbReference type="Proteomes" id="UP000267464"/>
    </source>
</evidence>
<gene>
    <name evidence="2" type="ORF">DZC73_10070</name>
</gene>
<name>A0A3N7HSD2_9BURK</name>
<organism evidence="2 3">
    <name type="scientific">Piscinibacter terrae</name>
    <dbReference type="NCBI Taxonomy" id="2496871"/>
    <lineage>
        <taxon>Bacteria</taxon>
        <taxon>Pseudomonadati</taxon>
        <taxon>Pseudomonadota</taxon>
        <taxon>Betaproteobacteria</taxon>
        <taxon>Burkholderiales</taxon>
        <taxon>Sphaerotilaceae</taxon>
        <taxon>Piscinibacter</taxon>
    </lineage>
</organism>
<reference evidence="2 3" key="2">
    <citation type="submission" date="2018-12" db="EMBL/GenBank/DDBJ databases">
        <title>Rhizobacter gummiphilus sp. nov., a rubber-degrading bacterium isolated from the soil of a botanical garden in Japan.</title>
        <authorList>
            <person name="Shunsuke S.S."/>
        </authorList>
    </citation>
    <scope>NUCLEOTIDE SEQUENCE [LARGE SCALE GENOMIC DNA]</scope>
    <source>
        <strain evidence="2 3">S-16</strain>
    </source>
</reference>
<accession>A0A3N7HSD2</accession>
<dbReference type="EMBL" id="QUSW01000002">
    <property type="protein sequence ID" value="RQP25180.1"/>
    <property type="molecule type" value="Genomic_DNA"/>
</dbReference>
<keyword evidence="3" id="KW-1185">Reference proteome</keyword>
<reference evidence="2 3" key="1">
    <citation type="submission" date="2018-08" db="EMBL/GenBank/DDBJ databases">
        <authorList>
            <person name="Khan S.A."/>
            <person name="Jeon C.O."/>
            <person name="Chun B.H."/>
            <person name="Jeong S.E."/>
        </authorList>
    </citation>
    <scope>NUCLEOTIDE SEQUENCE [LARGE SCALE GENOMIC DNA]</scope>
    <source>
        <strain evidence="2 3">S-16</strain>
    </source>
</reference>
<dbReference type="AlphaFoldDB" id="A0A3N7HSD2"/>